<organism evidence="3">
    <name type="scientific">Drosophila persimilis</name>
    <name type="common">Fruit fly</name>
    <dbReference type="NCBI Taxonomy" id="7234"/>
    <lineage>
        <taxon>Eukaryota</taxon>
        <taxon>Metazoa</taxon>
        <taxon>Ecdysozoa</taxon>
        <taxon>Arthropoda</taxon>
        <taxon>Hexapoda</taxon>
        <taxon>Insecta</taxon>
        <taxon>Pterygota</taxon>
        <taxon>Neoptera</taxon>
        <taxon>Endopterygota</taxon>
        <taxon>Diptera</taxon>
        <taxon>Brachycera</taxon>
        <taxon>Muscomorpha</taxon>
        <taxon>Ephydroidea</taxon>
        <taxon>Drosophilidae</taxon>
        <taxon>Drosophila</taxon>
        <taxon>Sophophora</taxon>
    </lineage>
</organism>
<gene>
    <name evidence="2" type="primary">Dper\GL26267</name>
    <name evidence="2" type="ORF">Dper_GL26267</name>
</gene>
<accession>B4GJD5</accession>
<dbReference type="PANTHER" id="PTHR19143:SF458">
    <property type="entry name" value="FIBRINOGEN C-TERMINAL DOMAIN-CONTAINING PROTEIN-RELATED"/>
    <property type="match status" value="1"/>
</dbReference>
<feature type="domain" description="Fibrinogen C-terminal" evidence="1">
    <location>
        <begin position="1"/>
        <end position="189"/>
    </location>
</feature>
<dbReference type="PhylomeDB" id="B4GJD5"/>
<dbReference type="AlphaFoldDB" id="B4GJD5"/>
<dbReference type="OMA" id="NCAKSHI"/>
<dbReference type="CDD" id="cd00087">
    <property type="entry name" value="FReD"/>
    <property type="match status" value="1"/>
</dbReference>
<dbReference type="SMART" id="SM00186">
    <property type="entry name" value="FBG"/>
    <property type="match status" value="1"/>
</dbReference>
<dbReference type="InterPro" id="IPR036056">
    <property type="entry name" value="Fibrinogen-like_C"/>
</dbReference>
<dbReference type="eggNOG" id="KOG2579">
    <property type="taxonomic scope" value="Eukaryota"/>
</dbReference>
<dbReference type="STRING" id="7234.B4GJD5"/>
<evidence type="ECO:0000259" key="1">
    <source>
        <dbReference type="PROSITE" id="PS51406"/>
    </source>
</evidence>
<dbReference type="InterPro" id="IPR014716">
    <property type="entry name" value="Fibrinogen_a/b/g_C_1"/>
</dbReference>
<evidence type="ECO:0000313" key="2">
    <source>
        <dbReference type="EMBL" id="EDW37449.1"/>
    </source>
</evidence>
<sequence length="193" mass="22331">MFKSLIRKIPVGPCWTVIARRTNGDLNFFRSWQECKKGFGDIAGDFFIGLDKLHVITKSQTHVLYVHLEDFEGNTRYAQYDEFFIESENQLYRLTKLGAFTGDAGDSLSSQKGHNFTTYDRDNDIKPETNCALDYMGPWWHKHCTYSNLFAIYVNGTVSSMERKGVNWAAWRGFAYSLKVIQMMVRPKYTCSV</sequence>
<dbReference type="Gene3D" id="3.90.215.10">
    <property type="entry name" value="Gamma Fibrinogen, chain A, domain 1"/>
    <property type="match status" value="1"/>
</dbReference>
<dbReference type="InterPro" id="IPR002181">
    <property type="entry name" value="Fibrinogen_a/b/g_C_dom"/>
</dbReference>
<dbReference type="GO" id="GO:0005615">
    <property type="term" value="C:extracellular space"/>
    <property type="evidence" value="ECO:0007669"/>
    <property type="project" value="TreeGrafter"/>
</dbReference>
<evidence type="ECO:0000313" key="3">
    <source>
        <dbReference type="Proteomes" id="UP000008744"/>
    </source>
</evidence>
<dbReference type="KEGG" id="dpe:6593573"/>
<name>B4GJD5_DROPE</name>
<dbReference type="PANTHER" id="PTHR19143">
    <property type="entry name" value="FIBRINOGEN/TENASCIN/ANGIOPOEITIN"/>
    <property type="match status" value="1"/>
</dbReference>
<proteinExistence type="predicted"/>
<dbReference type="Proteomes" id="UP000008744">
    <property type="component" value="Unassembled WGS sequence"/>
</dbReference>
<dbReference type="InterPro" id="IPR050373">
    <property type="entry name" value="Fibrinogen_C-term_domain"/>
</dbReference>
<dbReference type="Pfam" id="PF00147">
    <property type="entry name" value="Fibrinogen_C"/>
    <property type="match status" value="1"/>
</dbReference>
<dbReference type="HOGENOM" id="CLU_038628_6_2_1"/>
<dbReference type="EMBL" id="CH479184">
    <property type="protein sequence ID" value="EDW37449.1"/>
    <property type="molecule type" value="Genomic_DNA"/>
</dbReference>
<dbReference type="PROSITE" id="PS51406">
    <property type="entry name" value="FIBRINOGEN_C_2"/>
    <property type="match status" value="1"/>
</dbReference>
<protein>
    <submittedName>
        <fullName evidence="2">GL26267</fullName>
    </submittedName>
</protein>
<reference evidence="2 3" key="1">
    <citation type="journal article" date="2007" name="Nature">
        <title>Evolution of genes and genomes on the Drosophila phylogeny.</title>
        <authorList>
            <consortium name="Drosophila 12 Genomes Consortium"/>
            <person name="Clark A.G."/>
            <person name="Eisen M.B."/>
            <person name="Smith D.R."/>
            <person name="Bergman C.M."/>
            <person name="Oliver B."/>
            <person name="Markow T.A."/>
            <person name="Kaufman T.C."/>
            <person name="Kellis M."/>
            <person name="Gelbart W."/>
            <person name="Iyer V.N."/>
            <person name="Pollard D.A."/>
            <person name="Sackton T.B."/>
            <person name="Larracuente A.M."/>
            <person name="Singh N.D."/>
            <person name="Abad J.P."/>
            <person name="Abt D.N."/>
            <person name="Adryan B."/>
            <person name="Aguade M."/>
            <person name="Akashi H."/>
            <person name="Anderson W.W."/>
            <person name="Aquadro C.F."/>
            <person name="Ardell D.H."/>
            <person name="Arguello R."/>
            <person name="Artieri C.G."/>
            <person name="Barbash D.A."/>
            <person name="Barker D."/>
            <person name="Barsanti P."/>
            <person name="Batterham P."/>
            <person name="Batzoglou S."/>
            <person name="Begun D."/>
            <person name="Bhutkar A."/>
            <person name="Blanco E."/>
            <person name="Bosak S.A."/>
            <person name="Bradley R.K."/>
            <person name="Brand A.D."/>
            <person name="Brent M.R."/>
            <person name="Brooks A.N."/>
            <person name="Brown R.H."/>
            <person name="Butlin R.K."/>
            <person name="Caggese C."/>
            <person name="Calvi B.R."/>
            <person name="Bernardo de Carvalho A."/>
            <person name="Caspi A."/>
            <person name="Castrezana S."/>
            <person name="Celniker S.E."/>
            <person name="Chang J.L."/>
            <person name="Chapple C."/>
            <person name="Chatterji S."/>
            <person name="Chinwalla A."/>
            <person name="Civetta A."/>
            <person name="Clifton S.W."/>
            <person name="Comeron J.M."/>
            <person name="Costello J.C."/>
            <person name="Coyne J.A."/>
            <person name="Daub J."/>
            <person name="David R.G."/>
            <person name="Delcher A.L."/>
            <person name="Delehaunty K."/>
            <person name="Do C.B."/>
            <person name="Ebling H."/>
            <person name="Edwards K."/>
            <person name="Eickbush T."/>
            <person name="Evans J.D."/>
            <person name="Filipski A."/>
            <person name="Findeiss S."/>
            <person name="Freyhult E."/>
            <person name="Fulton L."/>
            <person name="Fulton R."/>
            <person name="Garcia A.C."/>
            <person name="Gardiner A."/>
            <person name="Garfield D.A."/>
            <person name="Garvin B.E."/>
            <person name="Gibson G."/>
            <person name="Gilbert D."/>
            <person name="Gnerre S."/>
            <person name="Godfrey J."/>
            <person name="Good R."/>
            <person name="Gotea V."/>
            <person name="Gravely B."/>
            <person name="Greenberg A.J."/>
            <person name="Griffiths-Jones S."/>
            <person name="Gross S."/>
            <person name="Guigo R."/>
            <person name="Gustafson E.A."/>
            <person name="Haerty W."/>
            <person name="Hahn M.W."/>
            <person name="Halligan D.L."/>
            <person name="Halpern A.L."/>
            <person name="Halter G.M."/>
            <person name="Han M.V."/>
            <person name="Heger A."/>
            <person name="Hillier L."/>
            <person name="Hinrichs A.S."/>
            <person name="Holmes I."/>
            <person name="Hoskins R.A."/>
            <person name="Hubisz M.J."/>
            <person name="Hultmark D."/>
            <person name="Huntley M.A."/>
            <person name="Jaffe D.B."/>
            <person name="Jagadeeshan S."/>
            <person name="Jeck W.R."/>
            <person name="Johnson J."/>
            <person name="Jones C.D."/>
            <person name="Jordan W.C."/>
            <person name="Karpen G.H."/>
            <person name="Kataoka E."/>
            <person name="Keightley P.D."/>
            <person name="Kheradpour P."/>
            <person name="Kirkness E.F."/>
            <person name="Koerich L.B."/>
            <person name="Kristiansen K."/>
            <person name="Kudrna D."/>
            <person name="Kulathinal R.J."/>
            <person name="Kumar S."/>
            <person name="Kwok R."/>
            <person name="Lander E."/>
            <person name="Langley C.H."/>
            <person name="Lapoint R."/>
            <person name="Lazzaro B.P."/>
            <person name="Lee S.J."/>
            <person name="Levesque L."/>
            <person name="Li R."/>
            <person name="Lin C.F."/>
            <person name="Lin M.F."/>
            <person name="Lindblad-Toh K."/>
            <person name="Llopart A."/>
            <person name="Long M."/>
            <person name="Low L."/>
            <person name="Lozovsky E."/>
            <person name="Lu J."/>
            <person name="Luo M."/>
            <person name="Machado C.A."/>
            <person name="Makalowski W."/>
            <person name="Marzo M."/>
            <person name="Matsuda M."/>
            <person name="Matzkin L."/>
            <person name="McAllister B."/>
            <person name="McBride C.S."/>
            <person name="McKernan B."/>
            <person name="McKernan K."/>
            <person name="Mendez-Lago M."/>
            <person name="Minx P."/>
            <person name="Mollenhauer M.U."/>
            <person name="Montooth K."/>
            <person name="Mount S.M."/>
            <person name="Mu X."/>
            <person name="Myers E."/>
            <person name="Negre B."/>
            <person name="Newfeld S."/>
            <person name="Nielsen R."/>
            <person name="Noor M.A."/>
            <person name="O'Grady P."/>
            <person name="Pachter L."/>
            <person name="Papaceit M."/>
            <person name="Parisi M.J."/>
            <person name="Parisi M."/>
            <person name="Parts L."/>
            <person name="Pedersen J.S."/>
            <person name="Pesole G."/>
            <person name="Phillippy A.M."/>
            <person name="Ponting C.P."/>
            <person name="Pop M."/>
            <person name="Porcelli D."/>
            <person name="Powell J.R."/>
            <person name="Prohaska S."/>
            <person name="Pruitt K."/>
            <person name="Puig M."/>
            <person name="Quesneville H."/>
            <person name="Ram K.R."/>
            <person name="Rand D."/>
            <person name="Rasmussen M.D."/>
            <person name="Reed L.K."/>
            <person name="Reenan R."/>
            <person name="Reily A."/>
            <person name="Remington K.A."/>
            <person name="Rieger T.T."/>
            <person name="Ritchie M.G."/>
            <person name="Robin C."/>
            <person name="Rogers Y.H."/>
            <person name="Rohde C."/>
            <person name="Rozas J."/>
            <person name="Rubenfield M.J."/>
            <person name="Ruiz A."/>
            <person name="Russo S."/>
            <person name="Salzberg S.L."/>
            <person name="Sanchez-Gracia A."/>
            <person name="Saranga D.J."/>
            <person name="Sato H."/>
            <person name="Schaeffer S.W."/>
            <person name="Schatz M.C."/>
            <person name="Schlenke T."/>
            <person name="Schwartz R."/>
            <person name="Segarra C."/>
            <person name="Singh R.S."/>
            <person name="Sirot L."/>
            <person name="Sirota M."/>
            <person name="Sisneros N.B."/>
            <person name="Smith C.D."/>
            <person name="Smith T.F."/>
            <person name="Spieth J."/>
            <person name="Stage D.E."/>
            <person name="Stark A."/>
            <person name="Stephan W."/>
            <person name="Strausberg R.L."/>
            <person name="Strempel S."/>
            <person name="Sturgill D."/>
            <person name="Sutton G."/>
            <person name="Sutton G.G."/>
            <person name="Tao W."/>
            <person name="Teichmann S."/>
            <person name="Tobari Y.N."/>
            <person name="Tomimura Y."/>
            <person name="Tsolas J.M."/>
            <person name="Valente V.L."/>
            <person name="Venter E."/>
            <person name="Venter J.C."/>
            <person name="Vicario S."/>
            <person name="Vieira F.G."/>
            <person name="Vilella A.J."/>
            <person name="Villasante A."/>
            <person name="Walenz B."/>
            <person name="Wang J."/>
            <person name="Wasserman M."/>
            <person name="Watts T."/>
            <person name="Wilson D."/>
            <person name="Wilson R.K."/>
            <person name="Wing R.A."/>
            <person name="Wolfner M.F."/>
            <person name="Wong A."/>
            <person name="Wong G.K."/>
            <person name="Wu C.I."/>
            <person name="Wu G."/>
            <person name="Yamamoto D."/>
            <person name="Yang H.P."/>
            <person name="Yang S.P."/>
            <person name="Yorke J.A."/>
            <person name="Yoshida K."/>
            <person name="Zdobnov E."/>
            <person name="Zhang P."/>
            <person name="Zhang Y."/>
            <person name="Zimin A.V."/>
            <person name="Baldwin J."/>
            <person name="Abdouelleil A."/>
            <person name="Abdulkadir J."/>
            <person name="Abebe A."/>
            <person name="Abera B."/>
            <person name="Abreu J."/>
            <person name="Acer S.C."/>
            <person name="Aftuck L."/>
            <person name="Alexander A."/>
            <person name="An P."/>
            <person name="Anderson E."/>
            <person name="Anderson S."/>
            <person name="Arachi H."/>
            <person name="Azer M."/>
            <person name="Bachantsang P."/>
            <person name="Barry A."/>
            <person name="Bayul T."/>
            <person name="Berlin A."/>
            <person name="Bessette D."/>
            <person name="Bloom T."/>
            <person name="Blye J."/>
            <person name="Boguslavskiy L."/>
            <person name="Bonnet C."/>
            <person name="Boukhgalter B."/>
            <person name="Bourzgui I."/>
            <person name="Brown A."/>
            <person name="Cahill P."/>
            <person name="Channer S."/>
            <person name="Cheshatsang Y."/>
            <person name="Chuda L."/>
            <person name="Citroen M."/>
            <person name="Collymore A."/>
            <person name="Cooke P."/>
            <person name="Costello M."/>
            <person name="D'Aco K."/>
            <person name="Daza R."/>
            <person name="De Haan G."/>
            <person name="DeGray S."/>
            <person name="DeMaso C."/>
            <person name="Dhargay N."/>
            <person name="Dooley K."/>
            <person name="Dooley E."/>
            <person name="Doricent M."/>
            <person name="Dorje P."/>
            <person name="Dorjee K."/>
            <person name="Dupes A."/>
            <person name="Elong R."/>
            <person name="Falk J."/>
            <person name="Farina A."/>
            <person name="Faro S."/>
            <person name="Ferguson D."/>
            <person name="Fisher S."/>
            <person name="Foley C.D."/>
            <person name="Franke A."/>
            <person name="Friedrich D."/>
            <person name="Gadbois L."/>
            <person name="Gearin G."/>
            <person name="Gearin C.R."/>
            <person name="Giannoukos G."/>
            <person name="Goode T."/>
            <person name="Graham J."/>
            <person name="Grandbois E."/>
            <person name="Grewal S."/>
            <person name="Gyaltsen K."/>
            <person name="Hafez N."/>
            <person name="Hagos B."/>
            <person name="Hall J."/>
            <person name="Henson C."/>
            <person name="Hollinger A."/>
            <person name="Honan T."/>
            <person name="Huard M.D."/>
            <person name="Hughes L."/>
            <person name="Hurhula B."/>
            <person name="Husby M.E."/>
            <person name="Kamat A."/>
            <person name="Kanga B."/>
            <person name="Kashin S."/>
            <person name="Khazanovich D."/>
            <person name="Kisner P."/>
            <person name="Lance K."/>
            <person name="Lara M."/>
            <person name="Lee W."/>
            <person name="Lennon N."/>
            <person name="Letendre F."/>
            <person name="LeVine R."/>
            <person name="Lipovsky A."/>
            <person name="Liu X."/>
            <person name="Liu J."/>
            <person name="Liu S."/>
            <person name="Lokyitsang T."/>
            <person name="Lokyitsang Y."/>
            <person name="Lubonja R."/>
            <person name="Lui A."/>
            <person name="MacDonald P."/>
            <person name="Magnisalis V."/>
            <person name="Maru K."/>
            <person name="Matthews C."/>
            <person name="McCusker W."/>
            <person name="McDonough S."/>
            <person name="Mehta T."/>
            <person name="Meldrim J."/>
            <person name="Meneus L."/>
            <person name="Mihai O."/>
            <person name="Mihalev A."/>
            <person name="Mihova T."/>
            <person name="Mittelman R."/>
            <person name="Mlenga V."/>
            <person name="Montmayeur A."/>
            <person name="Mulrain L."/>
            <person name="Navidi A."/>
            <person name="Naylor J."/>
            <person name="Negash T."/>
            <person name="Nguyen T."/>
            <person name="Nguyen N."/>
            <person name="Nicol R."/>
            <person name="Norbu C."/>
            <person name="Norbu N."/>
            <person name="Novod N."/>
            <person name="O'Neill B."/>
            <person name="Osman S."/>
            <person name="Markiewicz E."/>
            <person name="Oyono O.L."/>
            <person name="Patti C."/>
            <person name="Phunkhang P."/>
            <person name="Pierre F."/>
            <person name="Priest M."/>
            <person name="Raghuraman S."/>
            <person name="Rege F."/>
            <person name="Reyes R."/>
            <person name="Rise C."/>
            <person name="Rogov P."/>
            <person name="Ross K."/>
            <person name="Ryan E."/>
            <person name="Settipalli S."/>
            <person name="Shea T."/>
            <person name="Sherpa N."/>
            <person name="Shi L."/>
            <person name="Shih D."/>
            <person name="Sparrow T."/>
            <person name="Spaulding J."/>
            <person name="Stalker J."/>
            <person name="Stange-Thomann N."/>
            <person name="Stavropoulos S."/>
            <person name="Stone C."/>
            <person name="Strader C."/>
            <person name="Tesfaye S."/>
            <person name="Thomson T."/>
            <person name="Thoulutsang Y."/>
            <person name="Thoulutsang D."/>
            <person name="Topham K."/>
            <person name="Topping I."/>
            <person name="Tsamla T."/>
            <person name="Vassiliev H."/>
            <person name="Vo A."/>
            <person name="Wangchuk T."/>
            <person name="Wangdi T."/>
            <person name="Weiand M."/>
            <person name="Wilkinson J."/>
            <person name="Wilson A."/>
            <person name="Yadav S."/>
            <person name="Young G."/>
            <person name="Yu Q."/>
            <person name="Zembek L."/>
            <person name="Zhong D."/>
            <person name="Zimmer A."/>
            <person name="Zwirko Z."/>
            <person name="Jaffe D.B."/>
            <person name="Alvarez P."/>
            <person name="Brockman W."/>
            <person name="Butler J."/>
            <person name="Chin C."/>
            <person name="Gnerre S."/>
            <person name="Grabherr M."/>
            <person name="Kleber M."/>
            <person name="Mauceli E."/>
            <person name="MacCallum I."/>
        </authorList>
    </citation>
    <scope>NUCLEOTIDE SEQUENCE [LARGE SCALE GENOMIC DNA]</scope>
    <source>
        <strain evidence="3">MSH-3 / Tucson 14011-0111.49</strain>
    </source>
</reference>
<dbReference type="OrthoDB" id="6145874at2759"/>
<keyword evidence="3" id="KW-1185">Reference proteome</keyword>
<dbReference type="SUPFAM" id="SSF56496">
    <property type="entry name" value="Fibrinogen C-terminal domain-like"/>
    <property type="match status" value="1"/>
</dbReference>